<evidence type="ECO:0000313" key="3">
    <source>
        <dbReference type="Proteomes" id="UP000777438"/>
    </source>
</evidence>
<protein>
    <submittedName>
        <fullName evidence="2">Uncharacterized protein</fullName>
    </submittedName>
</protein>
<sequence length="104" mass="11721">MTALILPSKAIYITEPKSASTWSCAALSAFVISTTFSSTQFQRNLSTRSLYYSWNFPCAIIYFHSISTSTFFFFLYNLGQGRGQVSQNRNNNRLTQAKTILKGP</sequence>
<reference evidence="2 3" key="1">
    <citation type="journal article" date="2021" name="Nat. Commun.">
        <title>Genetic determinants of endophytism in the Arabidopsis root mycobiome.</title>
        <authorList>
            <person name="Mesny F."/>
            <person name="Miyauchi S."/>
            <person name="Thiergart T."/>
            <person name="Pickel B."/>
            <person name="Atanasova L."/>
            <person name="Karlsson M."/>
            <person name="Huettel B."/>
            <person name="Barry K.W."/>
            <person name="Haridas S."/>
            <person name="Chen C."/>
            <person name="Bauer D."/>
            <person name="Andreopoulos W."/>
            <person name="Pangilinan J."/>
            <person name="LaButti K."/>
            <person name="Riley R."/>
            <person name="Lipzen A."/>
            <person name="Clum A."/>
            <person name="Drula E."/>
            <person name="Henrissat B."/>
            <person name="Kohler A."/>
            <person name="Grigoriev I.V."/>
            <person name="Martin F.M."/>
            <person name="Hacquard S."/>
        </authorList>
    </citation>
    <scope>NUCLEOTIDE SEQUENCE [LARGE SCALE GENOMIC DNA]</scope>
    <source>
        <strain evidence="2 3">MPI-CAGE-CH-0241</strain>
    </source>
</reference>
<keyword evidence="3" id="KW-1185">Reference proteome</keyword>
<dbReference type="EMBL" id="JAGPYM010000059">
    <property type="protein sequence ID" value="KAH6871156.1"/>
    <property type="molecule type" value="Genomic_DNA"/>
</dbReference>
<keyword evidence="1" id="KW-0472">Membrane</keyword>
<proteinExistence type="predicted"/>
<evidence type="ECO:0000256" key="1">
    <source>
        <dbReference type="SAM" id="Phobius"/>
    </source>
</evidence>
<keyword evidence="1" id="KW-1133">Transmembrane helix</keyword>
<dbReference type="AlphaFoldDB" id="A0A9P9AIM5"/>
<feature type="transmembrane region" description="Helical" evidence="1">
    <location>
        <begin position="59"/>
        <end position="79"/>
    </location>
</feature>
<evidence type="ECO:0000313" key="2">
    <source>
        <dbReference type="EMBL" id="KAH6871156.1"/>
    </source>
</evidence>
<accession>A0A9P9AIM5</accession>
<dbReference type="Proteomes" id="UP000777438">
    <property type="component" value="Unassembled WGS sequence"/>
</dbReference>
<gene>
    <name evidence="2" type="ORF">B0T10DRAFT_262079</name>
</gene>
<feature type="transmembrane region" description="Helical" evidence="1">
    <location>
        <begin position="21"/>
        <end position="39"/>
    </location>
</feature>
<comment type="caution">
    <text evidence="2">The sequence shown here is derived from an EMBL/GenBank/DDBJ whole genome shotgun (WGS) entry which is preliminary data.</text>
</comment>
<keyword evidence="1" id="KW-0812">Transmembrane</keyword>
<name>A0A9P9AIM5_9HYPO</name>
<organism evidence="2 3">
    <name type="scientific">Thelonectria olida</name>
    <dbReference type="NCBI Taxonomy" id="1576542"/>
    <lineage>
        <taxon>Eukaryota</taxon>
        <taxon>Fungi</taxon>
        <taxon>Dikarya</taxon>
        <taxon>Ascomycota</taxon>
        <taxon>Pezizomycotina</taxon>
        <taxon>Sordariomycetes</taxon>
        <taxon>Hypocreomycetidae</taxon>
        <taxon>Hypocreales</taxon>
        <taxon>Nectriaceae</taxon>
        <taxon>Thelonectria</taxon>
    </lineage>
</organism>